<dbReference type="HOGENOM" id="CLU_992270_0_0_1"/>
<dbReference type="EMBL" id="KL584833">
    <property type="protein sequence ID" value="KEQ62649.1"/>
    <property type="molecule type" value="Genomic_DNA"/>
</dbReference>
<dbReference type="RefSeq" id="XP_040879672.1">
    <property type="nucleotide sequence ID" value="XM_041024657.1"/>
</dbReference>
<keyword evidence="2" id="KW-1185">Reference proteome</keyword>
<organism evidence="1 2">
    <name type="scientific">Aureobasidium melanogenum (strain CBS 110374)</name>
    <name type="common">Aureobasidium pullulans var. melanogenum</name>
    <dbReference type="NCBI Taxonomy" id="1043003"/>
    <lineage>
        <taxon>Eukaryota</taxon>
        <taxon>Fungi</taxon>
        <taxon>Dikarya</taxon>
        <taxon>Ascomycota</taxon>
        <taxon>Pezizomycotina</taxon>
        <taxon>Dothideomycetes</taxon>
        <taxon>Dothideomycetidae</taxon>
        <taxon>Dothideales</taxon>
        <taxon>Saccotheciaceae</taxon>
        <taxon>Aureobasidium</taxon>
    </lineage>
</organism>
<reference evidence="1 2" key="1">
    <citation type="journal article" date="2014" name="BMC Genomics">
        <title>Genome sequencing of four Aureobasidium pullulans varieties: biotechnological potential, stress tolerance, and description of new species.</title>
        <authorList>
            <person name="Gostin Ar C."/>
            <person name="Ohm R.A."/>
            <person name="Kogej T."/>
            <person name="Sonjak S."/>
            <person name="Turk M."/>
            <person name="Zajc J."/>
            <person name="Zalar P."/>
            <person name="Grube M."/>
            <person name="Sun H."/>
            <person name="Han J."/>
            <person name="Sharma A."/>
            <person name="Chiniquy J."/>
            <person name="Ngan C.Y."/>
            <person name="Lipzen A."/>
            <person name="Barry K."/>
            <person name="Grigoriev I.V."/>
            <person name="Gunde-Cimerman N."/>
        </authorList>
    </citation>
    <scope>NUCLEOTIDE SEQUENCE [LARGE SCALE GENOMIC DNA]</scope>
    <source>
        <strain evidence="1 2">CBS 110374</strain>
    </source>
</reference>
<dbReference type="AlphaFoldDB" id="A0A074VTT3"/>
<name>A0A074VTT3_AURM1</name>
<dbReference type="Proteomes" id="UP000030672">
    <property type="component" value="Unassembled WGS sequence"/>
</dbReference>
<protein>
    <submittedName>
        <fullName evidence="1">Uncharacterized protein</fullName>
    </submittedName>
</protein>
<feature type="non-terminal residue" evidence="1">
    <location>
        <position position="281"/>
    </location>
</feature>
<evidence type="ECO:0000313" key="2">
    <source>
        <dbReference type="Proteomes" id="UP000030672"/>
    </source>
</evidence>
<evidence type="ECO:0000313" key="1">
    <source>
        <dbReference type="EMBL" id="KEQ62649.1"/>
    </source>
</evidence>
<sequence>MPFLTSLLPNITYVASLSCSALSTMFRSFSRALDAQADNFAYTSDSFVDMRRGIWTDWSFQRLWIHPAIDPAAHDATSTVFELPIHMIAKIEVKWGLLNGVRTGNSIKVFFKNETTGRLIDGLVVEIPFPDYVHGFRVDSFCEITTFHNITRFATLSTIHDQAVVYAVEGSEPASTADPRLANHVTRKRGHGSAEAEGVAVSNGDDEFFDAIVEAVSSQIERLVPLSAAQQGVAAEQPVISAAASPVITSVSPPASPVHDVTGHASPLIAGASPPTSPVIK</sequence>
<dbReference type="GeneID" id="63918030"/>
<accession>A0A074VTT3</accession>
<gene>
    <name evidence="1" type="ORF">M437DRAFT_65915</name>
</gene>
<proteinExistence type="predicted"/>